<sequence>MALTGPAPAHAVGNGAVTEGNQPYKVETCYDDMLGNKLCTTMEGRALQVVLPNGRQLNRDKGTHLSEGYTWDGLYYREAGSHHSFTVYEQYTSPWEWDDQVTRVDATTTLSFENGDVCVISQTFVQVDGWARNGSSEVVCT</sequence>
<gene>
    <name evidence="1" type="ORF">GMA12_11990</name>
</gene>
<dbReference type="RefSeq" id="WP_156269741.1">
    <property type="nucleotide sequence ID" value="NZ_WOGU01000009.1"/>
</dbReference>
<name>A0A6N8GLS8_9MICC</name>
<dbReference type="Proteomes" id="UP000436989">
    <property type="component" value="Unassembled WGS sequence"/>
</dbReference>
<keyword evidence="2" id="KW-1185">Reference proteome</keyword>
<proteinExistence type="predicted"/>
<comment type="caution">
    <text evidence="1">The sequence shown here is derived from an EMBL/GenBank/DDBJ whole genome shotgun (WGS) entry which is preliminary data.</text>
</comment>
<organism evidence="1 2">
    <name type="scientific">Kocuria sediminis</name>
    <dbReference type="NCBI Taxonomy" id="1038857"/>
    <lineage>
        <taxon>Bacteria</taxon>
        <taxon>Bacillati</taxon>
        <taxon>Actinomycetota</taxon>
        <taxon>Actinomycetes</taxon>
        <taxon>Micrococcales</taxon>
        <taxon>Micrococcaceae</taxon>
        <taxon>Kocuria</taxon>
    </lineage>
</organism>
<evidence type="ECO:0000313" key="1">
    <source>
        <dbReference type="EMBL" id="MUN63848.1"/>
    </source>
</evidence>
<protein>
    <submittedName>
        <fullName evidence="1">Uncharacterized protein</fullName>
    </submittedName>
</protein>
<accession>A0A6N8GLS8</accession>
<dbReference type="AlphaFoldDB" id="A0A6N8GLS8"/>
<dbReference type="EMBL" id="WOGU01000009">
    <property type="protein sequence ID" value="MUN63848.1"/>
    <property type="molecule type" value="Genomic_DNA"/>
</dbReference>
<reference evidence="1 2" key="1">
    <citation type="submission" date="2019-12" db="EMBL/GenBank/DDBJ databases">
        <authorList>
            <person name="Shi Y."/>
        </authorList>
    </citation>
    <scope>NUCLEOTIDE SEQUENCE [LARGE SCALE GENOMIC DNA]</scope>
    <source>
        <strain evidence="1 2">JCM 17929</strain>
    </source>
</reference>
<evidence type="ECO:0000313" key="2">
    <source>
        <dbReference type="Proteomes" id="UP000436989"/>
    </source>
</evidence>